<comment type="catalytic activity">
    <reaction evidence="1">
        <text>ATP + protein L-histidine = ADP + protein N-phospho-L-histidine.</text>
        <dbReference type="EC" id="2.7.13.3"/>
    </reaction>
</comment>
<dbReference type="CDD" id="cd00082">
    <property type="entry name" value="HisKA"/>
    <property type="match status" value="1"/>
</dbReference>
<dbReference type="HOGENOM" id="CLU_000445_114_15_0"/>
<organism evidence="16 17">
    <name type="scientific">Blastopirellula marina DSM 3645</name>
    <dbReference type="NCBI Taxonomy" id="314230"/>
    <lineage>
        <taxon>Bacteria</taxon>
        <taxon>Pseudomonadati</taxon>
        <taxon>Planctomycetota</taxon>
        <taxon>Planctomycetia</taxon>
        <taxon>Pirellulales</taxon>
        <taxon>Pirellulaceae</taxon>
        <taxon>Blastopirellula</taxon>
    </lineage>
</organism>
<dbReference type="InterPro" id="IPR005467">
    <property type="entry name" value="His_kinase_dom"/>
</dbReference>
<dbReference type="CDD" id="cd16922">
    <property type="entry name" value="HATPase_EvgS-ArcB-TorS-like"/>
    <property type="match status" value="1"/>
</dbReference>
<name>A3ZZM7_9BACT</name>
<dbReference type="Gene3D" id="3.30.565.10">
    <property type="entry name" value="Histidine kinase-like ATPase, C-terminal domain"/>
    <property type="match status" value="1"/>
</dbReference>
<keyword evidence="4" id="KW-0808">Transferase</keyword>
<dbReference type="PANTHER" id="PTHR45339:SF1">
    <property type="entry name" value="HYBRID SIGNAL TRANSDUCTION HISTIDINE KINASE J"/>
    <property type="match status" value="1"/>
</dbReference>
<evidence type="ECO:0000259" key="15">
    <source>
        <dbReference type="PROSITE" id="PS50110"/>
    </source>
</evidence>
<dbReference type="InterPro" id="IPR058544">
    <property type="entry name" value="ETR1_N"/>
</dbReference>
<dbReference type="Pfam" id="PF02518">
    <property type="entry name" value="HATPase_c"/>
    <property type="match status" value="1"/>
</dbReference>
<protein>
    <recommendedName>
        <fullName evidence="10">Sensory/regulatory protein RpfC</fullName>
        <ecNumber evidence="2">2.7.13.3</ecNumber>
    </recommendedName>
</protein>
<feature type="modified residue" description="4-aspartylphosphate" evidence="11">
    <location>
        <position position="471"/>
    </location>
</feature>
<dbReference type="InterPro" id="IPR003661">
    <property type="entry name" value="HisK_dim/P_dom"/>
</dbReference>
<evidence type="ECO:0000256" key="11">
    <source>
        <dbReference type="PROSITE-ProRule" id="PRU00169"/>
    </source>
</evidence>
<dbReference type="Pfam" id="PF00512">
    <property type="entry name" value="HisKA"/>
    <property type="match status" value="1"/>
</dbReference>
<keyword evidence="13" id="KW-1133">Transmembrane helix</keyword>
<keyword evidence="13" id="KW-0812">Transmembrane</keyword>
<evidence type="ECO:0000256" key="3">
    <source>
        <dbReference type="ARBA" id="ARBA00022553"/>
    </source>
</evidence>
<evidence type="ECO:0000256" key="7">
    <source>
        <dbReference type="ARBA" id="ARBA00022840"/>
    </source>
</evidence>
<evidence type="ECO:0000313" key="17">
    <source>
        <dbReference type="Proteomes" id="UP000004358"/>
    </source>
</evidence>
<feature type="transmembrane region" description="Helical" evidence="13">
    <location>
        <begin position="32"/>
        <end position="56"/>
    </location>
</feature>
<dbReference type="Pfam" id="PF00072">
    <property type="entry name" value="Response_reg"/>
    <property type="match status" value="1"/>
</dbReference>
<dbReference type="CDD" id="cd17546">
    <property type="entry name" value="REC_hyHK_CKI1_RcsC-like"/>
    <property type="match status" value="1"/>
</dbReference>
<dbReference type="FunFam" id="3.30.565.10:FF:000010">
    <property type="entry name" value="Sensor histidine kinase RcsC"/>
    <property type="match status" value="1"/>
</dbReference>
<dbReference type="STRING" id="314230.DSM3645_16215"/>
<comment type="caution">
    <text evidence="16">The sequence shown here is derived from an EMBL/GenBank/DDBJ whole genome shotgun (WGS) entry which is preliminary data.</text>
</comment>
<keyword evidence="8" id="KW-0902">Two-component regulatory system</keyword>
<sequence length="543" mass="59835">MNWGWINLFNTDGFPARWYCGHAWYEEPAWGWIHIFSDIAVWGAYTAIPIVLLYFLRRRKDIPFPAVFWLFVAFIFACGTTHVIEAIIFWWPVYRLSAVVKLATAIVSWGTVIALLRVTPLAMSLRGPRQLQDEVHKRTQELQSLNAQLEKEIVARQLAEQAAHAASQTKSEFLANMSHELRTPLTAVMGLTEVLNTEETDQEKRQLLAMIRQGGDHLLNLINDILDLSKIEAGRIENNKIACQPGEIAAEVVDSLRVSAAAKSIELSWTMDDNMPTTIAAAPIRLRQILFNLAGNAVKFTDHGSVTVHLQIDPLDSQLLRFSVTDTGEGIPPEGLKLLFEPFSQLDGTAARRRDGAGLGLSISKRLAETMGGTIEVESQPGQGSTFALRLPLEIMAAEEPTAPGNEAAAALPTTIPGHVLIVEDAPSIQFLVRRILEGAGATVTSAGDGAEAIEMLLADQERPFDLVLMDMHMPIMSGYDAAQALRQKGCEIPIIALTASAMTGDRIKCLAAGCDDYLPKPIDQRKLLQMVAKYVLQNRRQE</sequence>
<feature type="domain" description="Histidine kinase" evidence="14">
    <location>
        <begin position="176"/>
        <end position="395"/>
    </location>
</feature>
<reference evidence="16 17" key="1">
    <citation type="submission" date="2006-02" db="EMBL/GenBank/DDBJ databases">
        <authorList>
            <person name="Amann R."/>
            <person name="Ferriera S."/>
            <person name="Johnson J."/>
            <person name="Kravitz S."/>
            <person name="Halpern A."/>
            <person name="Remington K."/>
            <person name="Beeson K."/>
            <person name="Tran B."/>
            <person name="Rogers Y.-H."/>
            <person name="Friedman R."/>
            <person name="Venter J.C."/>
        </authorList>
    </citation>
    <scope>NUCLEOTIDE SEQUENCE [LARGE SCALE GENOMIC DNA]</scope>
    <source>
        <strain evidence="16 17">DSM 3645</strain>
    </source>
</reference>
<evidence type="ECO:0000256" key="4">
    <source>
        <dbReference type="ARBA" id="ARBA00022679"/>
    </source>
</evidence>
<dbReference type="SUPFAM" id="SSF55874">
    <property type="entry name" value="ATPase domain of HSP90 chaperone/DNA topoisomerase II/histidine kinase"/>
    <property type="match status" value="1"/>
</dbReference>
<dbReference type="Gene3D" id="1.10.287.130">
    <property type="match status" value="1"/>
</dbReference>
<keyword evidence="3 11" id="KW-0597">Phosphoprotein</keyword>
<evidence type="ECO:0000256" key="9">
    <source>
        <dbReference type="ARBA" id="ARBA00064003"/>
    </source>
</evidence>
<dbReference type="InterPro" id="IPR003594">
    <property type="entry name" value="HATPase_dom"/>
</dbReference>
<feature type="transmembrane region" description="Helical" evidence="13">
    <location>
        <begin position="68"/>
        <end position="92"/>
    </location>
</feature>
<dbReference type="SMART" id="SM00448">
    <property type="entry name" value="REC"/>
    <property type="match status" value="1"/>
</dbReference>
<dbReference type="eggNOG" id="COG2205">
    <property type="taxonomic scope" value="Bacteria"/>
</dbReference>
<keyword evidence="13" id="KW-0472">Membrane</keyword>
<proteinExistence type="predicted"/>
<dbReference type="InterPro" id="IPR036097">
    <property type="entry name" value="HisK_dim/P_sf"/>
</dbReference>
<dbReference type="PROSITE" id="PS50109">
    <property type="entry name" value="HIS_KIN"/>
    <property type="match status" value="1"/>
</dbReference>
<dbReference type="InterPro" id="IPR011006">
    <property type="entry name" value="CheY-like_superfamily"/>
</dbReference>
<gene>
    <name evidence="16" type="ORF">DSM3645_16215</name>
</gene>
<evidence type="ECO:0000313" key="16">
    <source>
        <dbReference type="EMBL" id="EAQ78009.1"/>
    </source>
</evidence>
<accession>A3ZZM7</accession>
<dbReference type="FunFam" id="1.10.287.130:FF:000002">
    <property type="entry name" value="Two-component osmosensing histidine kinase"/>
    <property type="match status" value="1"/>
</dbReference>
<evidence type="ECO:0000256" key="1">
    <source>
        <dbReference type="ARBA" id="ARBA00000085"/>
    </source>
</evidence>
<dbReference type="GO" id="GO:0000155">
    <property type="term" value="F:phosphorelay sensor kinase activity"/>
    <property type="evidence" value="ECO:0007669"/>
    <property type="project" value="InterPro"/>
</dbReference>
<keyword evidence="7" id="KW-0067">ATP-binding</keyword>
<dbReference type="GO" id="GO:0005524">
    <property type="term" value="F:ATP binding"/>
    <property type="evidence" value="ECO:0007669"/>
    <property type="project" value="UniProtKB-KW"/>
</dbReference>
<evidence type="ECO:0000256" key="12">
    <source>
        <dbReference type="SAM" id="Coils"/>
    </source>
</evidence>
<feature type="coiled-coil region" evidence="12">
    <location>
        <begin position="132"/>
        <end position="162"/>
    </location>
</feature>
<dbReference type="SMART" id="SM00387">
    <property type="entry name" value="HATPase_c"/>
    <property type="match status" value="1"/>
</dbReference>
<dbReference type="InterPro" id="IPR036890">
    <property type="entry name" value="HATPase_C_sf"/>
</dbReference>
<keyword evidence="12" id="KW-0175">Coiled coil</keyword>
<dbReference type="Proteomes" id="UP000004358">
    <property type="component" value="Unassembled WGS sequence"/>
</dbReference>
<dbReference type="RefSeq" id="WP_002651141.1">
    <property type="nucleotide sequence ID" value="NZ_CH672376.1"/>
</dbReference>
<evidence type="ECO:0000256" key="2">
    <source>
        <dbReference type="ARBA" id="ARBA00012438"/>
    </source>
</evidence>
<dbReference type="InterPro" id="IPR004358">
    <property type="entry name" value="Sig_transdc_His_kin-like_C"/>
</dbReference>
<dbReference type="AlphaFoldDB" id="A3ZZM7"/>
<dbReference type="PRINTS" id="PR00344">
    <property type="entry name" value="BCTRLSENSOR"/>
</dbReference>
<dbReference type="Gene3D" id="3.40.50.2300">
    <property type="match status" value="1"/>
</dbReference>
<evidence type="ECO:0000256" key="10">
    <source>
        <dbReference type="ARBA" id="ARBA00068150"/>
    </source>
</evidence>
<dbReference type="OrthoDB" id="224742at2"/>
<dbReference type="PROSITE" id="PS50110">
    <property type="entry name" value="RESPONSE_REGULATORY"/>
    <property type="match status" value="1"/>
</dbReference>
<feature type="domain" description="Response regulatory" evidence="15">
    <location>
        <begin position="419"/>
        <end position="536"/>
    </location>
</feature>
<evidence type="ECO:0000256" key="13">
    <source>
        <dbReference type="SAM" id="Phobius"/>
    </source>
</evidence>
<evidence type="ECO:0000256" key="6">
    <source>
        <dbReference type="ARBA" id="ARBA00022777"/>
    </source>
</evidence>
<dbReference type="EMBL" id="AANZ01000025">
    <property type="protein sequence ID" value="EAQ78009.1"/>
    <property type="molecule type" value="Genomic_DNA"/>
</dbReference>
<dbReference type="Pfam" id="PF25487">
    <property type="entry name" value="ETR1_N"/>
    <property type="match status" value="1"/>
</dbReference>
<dbReference type="PANTHER" id="PTHR45339">
    <property type="entry name" value="HYBRID SIGNAL TRANSDUCTION HISTIDINE KINASE J"/>
    <property type="match status" value="1"/>
</dbReference>
<evidence type="ECO:0000256" key="8">
    <source>
        <dbReference type="ARBA" id="ARBA00023012"/>
    </source>
</evidence>
<dbReference type="SMART" id="SM00388">
    <property type="entry name" value="HisKA"/>
    <property type="match status" value="1"/>
</dbReference>
<keyword evidence="6 16" id="KW-0418">Kinase</keyword>
<evidence type="ECO:0000256" key="5">
    <source>
        <dbReference type="ARBA" id="ARBA00022741"/>
    </source>
</evidence>
<dbReference type="EC" id="2.7.13.3" evidence="2"/>
<dbReference type="SUPFAM" id="SSF52172">
    <property type="entry name" value="CheY-like"/>
    <property type="match status" value="1"/>
</dbReference>
<dbReference type="SUPFAM" id="SSF47384">
    <property type="entry name" value="Homodimeric domain of signal transducing histidine kinase"/>
    <property type="match status" value="1"/>
</dbReference>
<evidence type="ECO:0000259" key="14">
    <source>
        <dbReference type="PROSITE" id="PS50109"/>
    </source>
</evidence>
<dbReference type="InterPro" id="IPR001789">
    <property type="entry name" value="Sig_transdc_resp-reg_receiver"/>
</dbReference>
<comment type="subunit">
    <text evidence="9">At low DSF concentrations, interacts with RpfF.</text>
</comment>
<keyword evidence="5" id="KW-0547">Nucleotide-binding</keyword>